<dbReference type="STRING" id="103827.A0A158RBF4"/>
<evidence type="ECO:0000313" key="4">
    <source>
        <dbReference type="WBParaSite" id="TCLT_0000440901-mRNA-1"/>
    </source>
</evidence>
<keyword evidence="3" id="KW-1185">Reference proteome</keyword>
<dbReference type="OMA" id="WESDDAW"/>
<protein>
    <submittedName>
        <fullName evidence="4">XRN2-binding (XTBD) domain-containing protein</fullName>
    </submittedName>
</protein>
<dbReference type="Pfam" id="PF24799">
    <property type="entry name" value="Paxt-1_C"/>
    <property type="match status" value="1"/>
</dbReference>
<dbReference type="WBParaSite" id="TCLT_0000440901-mRNA-1">
    <property type="protein sequence ID" value="TCLT_0000440901-mRNA-1"/>
    <property type="gene ID" value="TCLT_0000440901"/>
</dbReference>
<dbReference type="OrthoDB" id="2359216at2759"/>
<proteinExistence type="predicted"/>
<reference evidence="2 3" key="2">
    <citation type="submission" date="2018-11" db="EMBL/GenBank/DDBJ databases">
        <authorList>
            <consortium name="Pathogen Informatics"/>
        </authorList>
    </citation>
    <scope>NUCLEOTIDE SEQUENCE [LARGE SCALE GENOMIC DNA]</scope>
</reference>
<dbReference type="AlphaFoldDB" id="A0A158RBF4"/>
<reference evidence="4" key="1">
    <citation type="submission" date="2016-04" db="UniProtKB">
        <authorList>
            <consortium name="WormBaseParasite"/>
        </authorList>
    </citation>
    <scope>IDENTIFICATION</scope>
</reference>
<dbReference type="EMBL" id="UYYF01004287">
    <property type="protein sequence ID" value="VDN01502.1"/>
    <property type="molecule type" value="Genomic_DNA"/>
</dbReference>
<dbReference type="PANTHER" id="PTHR48430:SF1">
    <property type="entry name" value="PARTNER OF XRN-2 PROTEIN 1"/>
    <property type="match status" value="1"/>
</dbReference>
<accession>A0A158RBF4</accession>
<evidence type="ECO:0000313" key="2">
    <source>
        <dbReference type="EMBL" id="VDN01502.1"/>
    </source>
</evidence>
<dbReference type="Pfam" id="PF11952">
    <property type="entry name" value="XTBD"/>
    <property type="match status" value="1"/>
</dbReference>
<dbReference type="InterPro" id="IPR021859">
    <property type="entry name" value="XTBD"/>
</dbReference>
<dbReference type="Proteomes" id="UP000276776">
    <property type="component" value="Unassembled WGS sequence"/>
</dbReference>
<organism evidence="4">
    <name type="scientific">Thelazia callipaeda</name>
    <name type="common">Oriental eyeworm</name>
    <name type="synonym">Parasitic nematode</name>
    <dbReference type="NCBI Taxonomy" id="103827"/>
    <lineage>
        <taxon>Eukaryota</taxon>
        <taxon>Metazoa</taxon>
        <taxon>Ecdysozoa</taxon>
        <taxon>Nematoda</taxon>
        <taxon>Chromadorea</taxon>
        <taxon>Rhabditida</taxon>
        <taxon>Spirurina</taxon>
        <taxon>Spiruromorpha</taxon>
        <taxon>Thelazioidea</taxon>
        <taxon>Thelaziidae</taxon>
        <taxon>Thelazia</taxon>
    </lineage>
</organism>
<dbReference type="PANTHER" id="PTHR48430">
    <property type="entry name" value="PARTNER OF XRN-2 PROTEIN 1"/>
    <property type="match status" value="1"/>
</dbReference>
<evidence type="ECO:0000313" key="3">
    <source>
        <dbReference type="Proteomes" id="UP000276776"/>
    </source>
</evidence>
<dbReference type="InterPro" id="IPR057067">
    <property type="entry name" value="Paxt-1-like_C"/>
</dbReference>
<gene>
    <name evidence="2" type="ORF">TCLT_LOCUS4398</name>
</gene>
<sequence length="307" mass="35939">MDKFIDMRDLNEIRADYESDEHWKLRRMFIERHMMEYPRNRLLCLAQIFCNVNLLGCTYDKDLMNTVKEMGAGLMEEILQIKTEMIFNVLKKRRIHFQSFGLMRAQLSILEKKDDPLILLNRLTSRLKYKWEVKYMEIGKSILFVNNVNILEGIFPPWTDYNVKNFVAAAALAVLSRENAEVQLKDKTYELWSTNESPSDSYMSYLVRELKKAVKVMPKNGSPFERLGIGLQTVRMTLKYSAERGTGWEQRITISALNVELASAVLRKGDCTRNRERERKENLAAAIIQKLASDFRLIPNETKYMLN</sequence>
<feature type="domain" description="XRN2-binding (XTBD)" evidence="1">
    <location>
        <begin position="10"/>
        <end position="98"/>
    </location>
</feature>
<evidence type="ECO:0000259" key="1">
    <source>
        <dbReference type="PROSITE" id="PS51827"/>
    </source>
</evidence>
<dbReference type="PROSITE" id="PS51827">
    <property type="entry name" value="XTBD"/>
    <property type="match status" value="1"/>
</dbReference>
<name>A0A158RBF4_THECL</name>